<protein>
    <recommendedName>
        <fullName evidence="4">dTTP/UTP pyrophosphatase</fullName>
        <shortName evidence="4">dTTPase/UTPase</shortName>
        <ecNumber evidence="4">3.6.1.9</ecNumber>
    </recommendedName>
    <alternativeName>
        <fullName evidence="4">Nucleoside triphosphate pyrophosphatase</fullName>
    </alternativeName>
    <alternativeName>
        <fullName evidence="4">Nucleotide pyrophosphatase</fullName>
        <shortName evidence="4">Nucleotide PPase</shortName>
    </alternativeName>
</protein>
<feature type="site" description="Important for substrate specificity" evidence="4">
    <location>
        <position position="72"/>
    </location>
</feature>
<dbReference type="GO" id="GO:0047429">
    <property type="term" value="F:nucleoside triphosphate diphosphatase activity"/>
    <property type="evidence" value="ECO:0007669"/>
    <property type="project" value="UniProtKB-EC"/>
</dbReference>
<comment type="catalytic activity">
    <reaction evidence="4">
        <text>UTP + H2O = UMP + diphosphate + H(+)</text>
        <dbReference type="Rhea" id="RHEA:29395"/>
        <dbReference type="ChEBI" id="CHEBI:15377"/>
        <dbReference type="ChEBI" id="CHEBI:15378"/>
        <dbReference type="ChEBI" id="CHEBI:33019"/>
        <dbReference type="ChEBI" id="CHEBI:46398"/>
        <dbReference type="ChEBI" id="CHEBI:57865"/>
        <dbReference type="EC" id="3.6.1.9"/>
    </reaction>
</comment>
<name>A0A653DZG1_9PSED</name>
<comment type="subcellular location">
    <subcellularLocation>
        <location evidence="4">Cytoplasm</location>
    </subcellularLocation>
</comment>
<reference evidence="5" key="1">
    <citation type="submission" date="2019-02" db="EMBL/GenBank/DDBJ databases">
        <authorList>
            <consortium name="Genoscope - CEA"/>
            <person name="William W."/>
        </authorList>
    </citation>
    <scope>NUCLEOTIDE SEQUENCE [LARGE SCALE GENOMIC DNA]</scope>
    <source>
        <strain evidence="5">YSy11</strain>
    </source>
</reference>
<comment type="cofactor">
    <cofactor evidence="1 4">
        <name>a divalent metal cation</name>
        <dbReference type="ChEBI" id="CHEBI:60240"/>
    </cofactor>
</comment>
<dbReference type="InterPro" id="IPR003697">
    <property type="entry name" value="Maf-like"/>
</dbReference>
<dbReference type="Pfam" id="PF02545">
    <property type="entry name" value="Maf"/>
    <property type="match status" value="1"/>
</dbReference>
<comment type="catalytic activity">
    <reaction evidence="4">
        <text>dTTP + H2O = dTMP + diphosphate + H(+)</text>
        <dbReference type="Rhea" id="RHEA:28534"/>
        <dbReference type="ChEBI" id="CHEBI:15377"/>
        <dbReference type="ChEBI" id="CHEBI:15378"/>
        <dbReference type="ChEBI" id="CHEBI:33019"/>
        <dbReference type="ChEBI" id="CHEBI:37568"/>
        <dbReference type="ChEBI" id="CHEBI:63528"/>
        <dbReference type="EC" id="3.6.1.9"/>
    </reaction>
</comment>
<gene>
    <name evidence="5" type="primary">yhdE</name>
    <name evidence="5" type="ORF">PMYSY11_0815</name>
</gene>
<evidence type="ECO:0000256" key="3">
    <source>
        <dbReference type="ARBA" id="ARBA00023080"/>
    </source>
</evidence>
<dbReference type="GO" id="GO:0005737">
    <property type="term" value="C:cytoplasm"/>
    <property type="evidence" value="ECO:0007669"/>
    <property type="project" value="UniProtKB-SubCell"/>
</dbReference>
<dbReference type="PANTHER" id="PTHR43213:SF5">
    <property type="entry name" value="BIFUNCTIONAL DTTP_UTP PYROPHOSPHATASE_METHYLTRANSFERASE PROTEIN-RELATED"/>
    <property type="match status" value="1"/>
</dbReference>
<dbReference type="SUPFAM" id="SSF52972">
    <property type="entry name" value="ITPase-like"/>
    <property type="match status" value="1"/>
</dbReference>
<comment type="function">
    <text evidence="4">Nucleoside triphosphate pyrophosphatase that hydrolyzes dTTP and UTP. May have a dual role in cell division arrest and in preventing the incorporation of modified nucleotides into cellular nucleic acids.</text>
</comment>
<dbReference type="RefSeq" id="WP_150547629.1">
    <property type="nucleotide sequence ID" value="NZ_LR215729.2"/>
</dbReference>
<dbReference type="EMBL" id="LR215729">
    <property type="protein sequence ID" value="VEV95862.1"/>
    <property type="molecule type" value="Genomic_DNA"/>
</dbReference>
<dbReference type="AlphaFoldDB" id="A0A653DZG1"/>
<dbReference type="PIRSF" id="PIRSF006305">
    <property type="entry name" value="Maf"/>
    <property type="match status" value="1"/>
</dbReference>
<proteinExistence type="inferred from homology"/>
<dbReference type="GO" id="GO:0009117">
    <property type="term" value="P:nucleotide metabolic process"/>
    <property type="evidence" value="ECO:0007669"/>
    <property type="project" value="UniProtKB-KW"/>
</dbReference>
<keyword evidence="3 4" id="KW-0546">Nucleotide metabolism</keyword>
<feature type="site" description="Important for substrate specificity" evidence="4">
    <location>
        <position position="12"/>
    </location>
</feature>
<dbReference type="Gene3D" id="3.90.950.10">
    <property type="match status" value="1"/>
</dbReference>
<dbReference type="InterPro" id="IPR029001">
    <property type="entry name" value="ITPase-like_fam"/>
</dbReference>
<keyword evidence="2 4" id="KW-0378">Hydrolase</keyword>
<sequence length="198" mass="20828">MASLYLASSSPRRSELLQQIGVPFTLCIAPVDETPFAGELPCEYVQRLALAKAQAALASLPEGDAVVLGADTAVVLGQQILGKPLDRDDALATLRSLSGREHQVLSAVAVVSAQRSDVRVVSTAVTFRALSDAEIEAYWATGEPCDKAGSYGIQGLAGVFVTQLQGSYSAVVGLPLCETAELLASFDVACWQDSKRTL</sequence>
<evidence type="ECO:0000256" key="1">
    <source>
        <dbReference type="ARBA" id="ARBA00001968"/>
    </source>
</evidence>
<keyword evidence="4" id="KW-0963">Cytoplasm</keyword>
<evidence type="ECO:0000256" key="2">
    <source>
        <dbReference type="ARBA" id="ARBA00022801"/>
    </source>
</evidence>
<dbReference type="NCBIfam" id="TIGR00172">
    <property type="entry name" value="maf"/>
    <property type="match status" value="1"/>
</dbReference>
<dbReference type="CDD" id="cd00555">
    <property type="entry name" value="Maf"/>
    <property type="match status" value="1"/>
</dbReference>
<accession>A0A653DZG1</accession>
<dbReference type="EC" id="3.6.1.9" evidence="4"/>
<dbReference type="PANTHER" id="PTHR43213">
    <property type="entry name" value="BIFUNCTIONAL DTTP/UTP PYROPHOSPHATASE/METHYLTRANSFERASE PROTEIN-RELATED"/>
    <property type="match status" value="1"/>
</dbReference>
<feature type="active site" description="Proton acceptor" evidence="4">
    <location>
        <position position="71"/>
    </location>
</feature>
<dbReference type="HAMAP" id="MF_00528">
    <property type="entry name" value="Maf"/>
    <property type="match status" value="1"/>
</dbReference>
<comment type="caution">
    <text evidence="4">Lacks conserved residue(s) required for the propagation of feature annotation.</text>
</comment>
<feature type="site" description="Important for substrate specificity" evidence="4">
    <location>
        <position position="154"/>
    </location>
</feature>
<evidence type="ECO:0000256" key="4">
    <source>
        <dbReference type="HAMAP-Rule" id="MF_00528"/>
    </source>
</evidence>
<evidence type="ECO:0000313" key="5">
    <source>
        <dbReference type="EMBL" id="VEV95862.1"/>
    </source>
</evidence>
<organism evidence="5">
    <name type="scientific">Pseudomonas marincola</name>
    <dbReference type="NCBI Taxonomy" id="437900"/>
    <lineage>
        <taxon>Bacteria</taxon>
        <taxon>Pseudomonadati</taxon>
        <taxon>Pseudomonadota</taxon>
        <taxon>Gammaproteobacteria</taxon>
        <taxon>Pseudomonadales</taxon>
        <taxon>Pseudomonadaceae</taxon>
        <taxon>Pseudomonas</taxon>
    </lineage>
</organism>
<comment type="similarity">
    <text evidence="4">Belongs to the Maf family. YhdE subfamily.</text>
</comment>